<feature type="region of interest" description="Disordered" evidence="1">
    <location>
        <begin position="345"/>
        <end position="382"/>
    </location>
</feature>
<reference evidence="2" key="1">
    <citation type="journal article" date="2022" name="Int. J. Mol. Sci.">
        <title>Draft Genome of Tanacetum Coccineum: Genomic Comparison of Closely Related Tanacetum-Family Plants.</title>
        <authorList>
            <person name="Yamashiro T."/>
            <person name="Shiraishi A."/>
            <person name="Nakayama K."/>
            <person name="Satake H."/>
        </authorList>
    </citation>
    <scope>NUCLEOTIDE SEQUENCE</scope>
</reference>
<reference evidence="2" key="2">
    <citation type="submission" date="2022-01" db="EMBL/GenBank/DDBJ databases">
        <authorList>
            <person name="Yamashiro T."/>
            <person name="Shiraishi A."/>
            <person name="Satake H."/>
            <person name="Nakayama K."/>
        </authorList>
    </citation>
    <scope>NUCLEOTIDE SEQUENCE</scope>
</reference>
<evidence type="ECO:0000313" key="2">
    <source>
        <dbReference type="EMBL" id="GJS82495.1"/>
    </source>
</evidence>
<name>A0ABQ4Z048_9ASTR</name>
<feature type="compositionally biased region" description="Low complexity" evidence="1">
    <location>
        <begin position="21"/>
        <end position="38"/>
    </location>
</feature>
<comment type="caution">
    <text evidence="2">The sequence shown here is derived from an EMBL/GenBank/DDBJ whole genome shotgun (WGS) entry which is preliminary data.</text>
</comment>
<accession>A0ABQ4Z048</accession>
<dbReference type="EMBL" id="BQNB010010829">
    <property type="protein sequence ID" value="GJS82495.1"/>
    <property type="molecule type" value="Genomic_DNA"/>
</dbReference>
<feature type="region of interest" description="Disordered" evidence="1">
    <location>
        <begin position="18"/>
        <end position="48"/>
    </location>
</feature>
<proteinExistence type="predicted"/>
<gene>
    <name evidence="2" type="ORF">Tco_0749036</name>
</gene>
<evidence type="ECO:0000256" key="1">
    <source>
        <dbReference type="SAM" id="MobiDB-lite"/>
    </source>
</evidence>
<feature type="compositionally biased region" description="Basic and acidic residues" evidence="1">
    <location>
        <begin position="364"/>
        <end position="382"/>
    </location>
</feature>
<organism evidence="2 3">
    <name type="scientific">Tanacetum coccineum</name>
    <dbReference type="NCBI Taxonomy" id="301880"/>
    <lineage>
        <taxon>Eukaryota</taxon>
        <taxon>Viridiplantae</taxon>
        <taxon>Streptophyta</taxon>
        <taxon>Embryophyta</taxon>
        <taxon>Tracheophyta</taxon>
        <taxon>Spermatophyta</taxon>
        <taxon>Magnoliopsida</taxon>
        <taxon>eudicotyledons</taxon>
        <taxon>Gunneridae</taxon>
        <taxon>Pentapetalae</taxon>
        <taxon>asterids</taxon>
        <taxon>campanulids</taxon>
        <taxon>Asterales</taxon>
        <taxon>Asteraceae</taxon>
        <taxon>Asteroideae</taxon>
        <taxon>Anthemideae</taxon>
        <taxon>Anthemidinae</taxon>
        <taxon>Tanacetum</taxon>
    </lineage>
</organism>
<evidence type="ECO:0000313" key="3">
    <source>
        <dbReference type="Proteomes" id="UP001151760"/>
    </source>
</evidence>
<protein>
    <submittedName>
        <fullName evidence="2">Uncharacterized protein</fullName>
    </submittedName>
</protein>
<sequence length="455" mass="51600">MRRASKGYTVVDIPLFPTMITTPESSPSRITSSPSLSPQTHQSPLRDITRQAAEIPQSQFPTQTQVADEATFISVDVDAGGAATTDIGLDVGQGSGTIHKTPTRLDDAPFSGQTKVTYGTAYTKLIKKVKKLEQKVQSNQARRRARIVISDEEEDVEDPSKQGRMIEDIDEDTYITLVTPTKVSSQNYQSEDHIKVLSAAKVLADATKKRREVVNIAPYTRRNRAISTASGDISTVEEPVNTAGTGASKPVCNADMVQERIKDKGKAIMQESEQPRKIKKKEYKQIILELPKREREEVVAEATQAHDIDWSDPAGGYKQSHFKGMSYEEIRPIFERVWDQNQSFVPMDSEKERESRKKTLARKRAGEKQSDESAKRQKMKDDTEKEDLKEYLNIVPVEGLTIEALQTKYSLIDWEIYTEDSRVYWKIIRVGDHTEIYQFFDDMLKNFDRDDLVKI</sequence>
<keyword evidence="3" id="KW-1185">Reference proteome</keyword>
<feature type="compositionally biased region" description="Basic and acidic residues" evidence="1">
    <location>
        <begin position="348"/>
        <end position="357"/>
    </location>
</feature>
<dbReference type="Proteomes" id="UP001151760">
    <property type="component" value="Unassembled WGS sequence"/>
</dbReference>